<dbReference type="InterPro" id="IPR000182">
    <property type="entry name" value="GNAT_dom"/>
</dbReference>
<evidence type="ECO:0000256" key="1">
    <source>
        <dbReference type="ARBA" id="ARBA00022679"/>
    </source>
</evidence>
<dbReference type="Proteomes" id="UP000278222">
    <property type="component" value="Unassembled WGS sequence"/>
</dbReference>
<dbReference type="RefSeq" id="WP_123693225.1">
    <property type="nucleotide sequence ID" value="NZ_AP019700.1"/>
</dbReference>
<proteinExistence type="predicted"/>
<dbReference type="GO" id="GO:0008080">
    <property type="term" value="F:N-acetyltransferase activity"/>
    <property type="evidence" value="ECO:0007669"/>
    <property type="project" value="UniProtKB-ARBA"/>
</dbReference>
<evidence type="ECO:0000259" key="3">
    <source>
        <dbReference type="PROSITE" id="PS51186"/>
    </source>
</evidence>
<keyword evidence="2" id="KW-0012">Acyltransferase</keyword>
<evidence type="ECO:0000313" key="4">
    <source>
        <dbReference type="EMBL" id="ROP83557.1"/>
    </source>
</evidence>
<dbReference type="OrthoDB" id="9805924at2"/>
<organism evidence="4 5">
    <name type="scientific">Stella humosa</name>
    <dbReference type="NCBI Taxonomy" id="94"/>
    <lineage>
        <taxon>Bacteria</taxon>
        <taxon>Pseudomonadati</taxon>
        <taxon>Pseudomonadota</taxon>
        <taxon>Alphaproteobacteria</taxon>
        <taxon>Rhodospirillales</taxon>
        <taxon>Stellaceae</taxon>
        <taxon>Stella</taxon>
    </lineage>
</organism>
<feature type="domain" description="N-acetyltransferase" evidence="3">
    <location>
        <begin position="15"/>
        <end position="168"/>
    </location>
</feature>
<dbReference type="InterPro" id="IPR051016">
    <property type="entry name" value="Diverse_Substrate_AcTransf"/>
</dbReference>
<comment type="caution">
    <text evidence="4">The sequence shown here is derived from an EMBL/GenBank/DDBJ whole genome shotgun (WGS) entry which is preliminary data.</text>
</comment>
<keyword evidence="1 4" id="KW-0808">Transferase</keyword>
<dbReference type="Gene3D" id="3.40.630.30">
    <property type="match status" value="1"/>
</dbReference>
<keyword evidence="5" id="KW-1185">Reference proteome</keyword>
<dbReference type="PROSITE" id="PS51186">
    <property type="entry name" value="GNAT"/>
    <property type="match status" value="1"/>
</dbReference>
<dbReference type="InterPro" id="IPR016181">
    <property type="entry name" value="Acyl_CoA_acyltransferase"/>
</dbReference>
<sequence length="168" mass="18256">MTTGAPGTGTGKGTIAVRRAVAADVPTLVRFSRALSRHEGDPTRHITAERLLADGFGSRPEFRAWLAEIDGRPVGYSFDNDAYSSVYCERGIYLMDIFVLARARRRGVARALLVAVARAARRRSRTFMWWSSNEKNAGAHAFYAGIGAREYGVREHVLGTAALAALAG</sequence>
<gene>
    <name evidence="4" type="ORF">EDC65_4205</name>
</gene>
<evidence type="ECO:0000313" key="5">
    <source>
        <dbReference type="Proteomes" id="UP000278222"/>
    </source>
</evidence>
<accession>A0A3N1KWE5</accession>
<dbReference type="PANTHER" id="PTHR10545:SF29">
    <property type="entry name" value="GH14572P-RELATED"/>
    <property type="match status" value="1"/>
</dbReference>
<dbReference type="AlphaFoldDB" id="A0A3N1KWE5"/>
<name>A0A3N1KWE5_9PROT</name>
<dbReference type="Pfam" id="PF00583">
    <property type="entry name" value="Acetyltransf_1"/>
    <property type="match status" value="1"/>
</dbReference>
<dbReference type="EMBL" id="RJKX01000016">
    <property type="protein sequence ID" value="ROP83557.1"/>
    <property type="molecule type" value="Genomic_DNA"/>
</dbReference>
<evidence type="ECO:0000256" key="2">
    <source>
        <dbReference type="ARBA" id="ARBA00023315"/>
    </source>
</evidence>
<dbReference type="PANTHER" id="PTHR10545">
    <property type="entry name" value="DIAMINE N-ACETYLTRANSFERASE"/>
    <property type="match status" value="1"/>
</dbReference>
<protein>
    <submittedName>
        <fullName evidence="4">Acetyltransferase (GNAT) family protein</fullName>
    </submittedName>
</protein>
<dbReference type="SUPFAM" id="SSF55729">
    <property type="entry name" value="Acyl-CoA N-acyltransferases (Nat)"/>
    <property type="match status" value="1"/>
</dbReference>
<reference evidence="4 5" key="1">
    <citation type="submission" date="2018-11" db="EMBL/GenBank/DDBJ databases">
        <title>Genomic Encyclopedia of Type Strains, Phase IV (KMG-IV): sequencing the most valuable type-strain genomes for metagenomic binning, comparative biology and taxonomic classification.</title>
        <authorList>
            <person name="Goeker M."/>
        </authorList>
    </citation>
    <scope>NUCLEOTIDE SEQUENCE [LARGE SCALE GENOMIC DNA]</scope>
    <source>
        <strain evidence="4 5">DSM 5900</strain>
    </source>
</reference>